<sequence>MKLFESQNSEYVNSDDENYCESRIAYNQLNSKQLNSLSSLAVYPHFNEINYLPFPQAEEILNKIQYTNYAGWMIWKQLSTPPQFKRLFYEDSITLYMNKK</sequence>
<dbReference type="Proteomes" id="UP001150062">
    <property type="component" value="Unassembled WGS sequence"/>
</dbReference>
<dbReference type="EMBL" id="JAOAOG010000109">
    <property type="protein sequence ID" value="KAJ6248721.1"/>
    <property type="molecule type" value="Genomic_DNA"/>
</dbReference>
<reference evidence="1" key="1">
    <citation type="submission" date="2022-08" db="EMBL/GenBank/DDBJ databases">
        <title>Novel sulfate-reducing endosymbionts in the free-living metamonad Anaeramoeba.</title>
        <authorList>
            <person name="Jerlstrom-Hultqvist J."/>
            <person name="Cepicka I."/>
            <person name="Gallot-Lavallee L."/>
            <person name="Salas-Leiva D."/>
            <person name="Curtis B.A."/>
            <person name="Zahonova K."/>
            <person name="Pipaliya S."/>
            <person name="Dacks J."/>
            <person name="Roger A.J."/>
        </authorList>
    </citation>
    <scope>NUCLEOTIDE SEQUENCE</scope>
    <source>
        <strain evidence="1">Schooner1</strain>
    </source>
</reference>
<gene>
    <name evidence="1" type="ORF">M0813_17455</name>
</gene>
<protein>
    <submittedName>
        <fullName evidence="1">Uncharacterized protein</fullName>
    </submittedName>
</protein>
<accession>A0ABQ8YVP9</accession>
<organism evidence="1 2">
    <name type="scientific">Anaeramoeba flamelloides</name>
    <dbReference type="NCBI Taxonomy" id="1746091"/>
    <lineage>
        <taxon>Eukaryota</taxon>
        <taxon>Metamonada</taxon>
        <taxon>Anaeramoebidae</taxon>
        <taxon>Anaeramoeba</taxon>
    </lineage>
</organism>
<comment type="caution">
    <text evidence="1">The sequence shown here is derived from an EMBL/GenBank/DDBJ whole genome shotgun (WGS) entry which is preliminary data.</text>
</comment>
<evidence type="ECO:0000313" key="2">
    <source>
        <dbReference type="Proteomes" id="UP001150062"/>
    </source>
</evidence>
<proteinExistence type="predicted"/>
<name>A0ABQ8YVP9_9EUKA</name>
<evidence type="ECO:0000313" key="1">
    <source>
        <dbReference type="EMBL" id="KAJ6248721.1"/>
    </source>
</evidence>
<keyword evidence="2" id="KW-1185">Reference proteome</keyword>